<dbReference type="GeneID" id="83175381"/>
<reference evidence="1" key="2">
    <citation type="journal article" date="2023" name="IMA Fungus">
        <title>Comparative genomic study of the Penicillium genus elucidates a diverse pangenome and 15 lateral gene transfer events.</title>
        <authorList>
            <person name="Petersen C."/>
            <person name="Sorensen T."/>
            <person name="Nielsen M.R."/>
            <person name="Sondergaard T.E."/>
            <person name="Sorensen J.L."/>
            <person name="Fitzpatrick D.A."/>
            <person name="Frisvad J.C."/>
            <person name="Nielsen K.L."/>
        </authorList>
    </citation>
    <scope>NUCLEOTIDE SEQUENCE</scope>
    <source>
        <strain evidence="1">IBT 15544</strain>
    </source>
</reference>
<proteinExistence type="predicted"/>
<dbReference type="Proteomes" id="UP001150904">
    <property type="component" value="Unassembled WGS sequence"/>
</dbReference>
<organism evidence="1 2">
    <name type="scientific">Penicillium cinerascens</name>
    <dbReference type="NCBI Taxonomy" id="70096"/>
    <lineage>
        <taxon>Eukaryota</taxon>
        <taxon>Fungi</taxon>
        <taxon>Dikarya</taxon>
        <taxon>Ascomycota</taxon>
        <taxon>Pezizomycotina</taxon>
        <taxon>Eurotiomycetes</taxon>
        <taxon>Eurotiomycetidae</taxon>
        <taxon>Eurotiales</taxon>
        <taxon>Aspergillaceae</taxon>
        <taxon>Penicillium</taxon>
    </lineage>
</organism>
<dbReference type="OrthoDB" id="1470350at2759"/>
<evidence type="ECO:0000313" key="1">
    <source>
        <dbReference type="EMBL" id="KAJ5218919.1"/>
    </source>
</evidence>
<evidence type="ECO:0000313" key="2">
    <source>
        <dbReference type="Proteomes" id="UP001150904"/>
    </source>
</evidence>
<protein>
    <submittedName>
        <fullName evidence="1">Uncharacterized protein</fullName>
    </submittedName>
</protein>
<sequence>MSRLISKVLSQEMELEELTAHASTLVHVYITDLKNAGGETVATFLAATMYHLLSTPKVYENSWMRSARDTPMYPRLTLPTLCNYHDY</sequence>
<name>A0A9W9NHQ9_9EURO</name>
<dbReference type="EMBL" id="JAPQKR010000004">
    <property type="protein sequence ID" value="KAJ5218919.1"/>
    <property type="molecule type" value="Genomic_DNA"/>
</dbReference>
<comment type="caution">
    <text evidence="1">The sequence shown here is derived from an EMBL/GenBank/DDBJ whole genome shotgun (WGS) entry which is preliminary data.</text>
</comment>
<gene>
    <name evidence="1" type="ORF">N7498_001018</name>
</gene>
<reference evidence="1" key="1">
    <citation type="submission" date="2022-12" db="EMBL/GenBank/DDBJ databases">
        <authorList>
            <person name="Petersen C."/>
        </authorList>
    </citation>
    <scope>NUCLEOTIDE SEQUENCE</scope>
    <source>
        <strain evidence="1">IBT 15544</strain>
    </source>
</reference>
<dbReference type="AlphaFoldDB" id="A0A9W9NHQ9"/>
<dbReference type="RefSeq" id="XP_058313492.1">
    <property type="nucleotide sequence ID" value="XM_058448081.1"/>
</dbReference>
<keyword evidence="2" id="KW-1185">Reference proteome</keyword>
<accession>A0A9W9NHQ9</accession>